<dbReference type="PANTHER" id="PTHR14336">
    <property type="entry name" value="TANDEM PH DOMAIN CONTAINING PROTEIN"/>
    <property type="match status" value="1"/>
</dbReference>
<reference evidence="3" key="1">
    <citation type="submission" date="2021-01" db="EMBL/GenBank/DDBJ databases">
        <authorList>
            <person name="Corre E."/>
            <person name="Pelletier E."/>
            <person name="Niang G."/>
            <person name="Scheremetjew M."/>
            <person name="Finn R."/>
            <person name="Kale V."/>
            <person name="Holt S."/>
            <person name="Cochrane G."/>
            <person name="Meng A."/>
            <person name="Brown T."/>
            <person name="Cohen L."/>
        </authorList>
    </citation>
    <scope>NUCLEOTIDE SEQUENCE</scope>
    <source>
        <strain evidence="3">CCMP622</strain>
    </source>
</reference>
<dbReference type="InterPro" id="IPR011993">
    <property type="entry name" value="PH-like_dom_sf"/>
</dbReference>
<dbReference type="Pfam" id="PF00169">
    <property type="entry name" value="PH"/>
    <property type="match status" value="1"/>
</dbReference>
<dbReference type="PROSITE" id="PS50003">
    <property type="entry name" value="PH_DOMAIN"/>
    <property type="match status" value="1"/>
</dbReference>
<dbReference type="InterPro" id="IPR001849">
    <property type="entry name" value="PH_domain"/>
</dbReference>
<protein>
    <recommendedName>
        <fullName evidence="2">PH domain-containing protein</fullName>
    </recommendedName>
</protein>
<dbReference type="InterPro" id="IPR051707">
    <property type="entry name" value="PI-Interact_SigTrans_Reg"/>
</dbReference>
<name>A0A7S2TZ79_9EUKA</name>
<sequence>MLNLFKGAAEKQAQLQKDERLCKNVIRYRKYAEKERNKATAAGAKGDMSSARTHTEQAERYDGYAKDELAKVSPVGATTYMAKLMKEWEEEKRREAEKNQKEHKGREKEEDAVFRAPVDTPDANGVMKIEFTESVQSIETSTSGKNPIPNDSVRMLKIIVPQGVSEGEAFKATFQDQDMIILVPKGSKPGSEILIPAQVEVVTDEVTMVNVRKSIIEKKKGSLTKEGWLEKTGYYNKNFQRRYFRLKEDKRLYYYKDRTSEKPNGEVDLTTTVLDPDPPSDGTDYFVLIIDNGKKTKREMKVRCESPAEKKDWIETLSRVPVRGKFV</sequence>
<proteinExistence type="predicted"/>
<evidence type="ECO:0000313" key="3">
    <source>
        <dbReference type="EMBL" id="CAD9774272.1"/>
    </source>
</evidence>
<dbReference type="Gene3D" id="2.30.29.30">
    <property type="entry name" value="Pleckstrin-homology domain (PH domain)/Phosphotyrosine-binding domain (PTB)"/>
    <property type="match status" value="1"/>
</dbReference>
<dbReference type="SMART" id="SM00233">
    <property type="entry name" value="PH"/>
    <property type="match status" value="1"/>
</dbReference>
<organism evidence="3">
    <name type="scientific">Lotharella oceanica</name>
    <dbReference type="NCBI Taxonomy" id="641309"/>
    <lineage>
        <taxon>Eukaryota</taxon>
        <taxon>Sar</taxon>
        <taxon>Rhizaria</taxon>
        <taxon>Cercozoa</taxon>
        <taxon>Chlorarachniophyceae</taxon>
        <taxon>Lotharella</taxon>
    </lineage>
</organism>
<dbReference type="EMBL" id="HBHP01029604">
    <property type="protein sequence ID" value="CAD9774272.1"/>
    <property type="molecule type" value="Transcribed_RNA"/>
</dbReference>
<evidence type="ECO:0000259" key="2">
    <source>
        <dbReference type="PROSITE" id="PS50003"/>
    </source>
</evidence>
<accession>A0A7S2TZ79</accession>
<feature type="region of interest" description="Disordered" evidence="1">
    <location>
        <begin position="34"/>
        <end position="58"/>
    </location>
</feature>
<dbReference type="AlphaFoldDB" id="A0A7S2TZ79"/>
<dbReference type="CDD" id="cd00821">
    <property type="entry name" value="PH"/>
    <property type="match status" value="1"/>
</dbReference>
<gene>
    <name evidence="3" type="ORF">LSP00402_LOCUS18265</name>
</gene>
<dbReference type="SUPFAM" id="SSF50729">
    <property type="entry name" value="PH domain-like"/>
    <property type="match status" value="1"/>
</dbReference>
<evidence type="ECO:0000256" key="1">
    <source>
        <dbReference type="SAM" id="MobiDB-lite"/>
    </source>
</evidence>
<feature type="region of interest" description="Disordered" evidence="1">
    <location>
        <begin position="92"/>
        <end position="112"/>
    </location>
</feature>
<feature type="domain" description="PH" evidence="2">
    <location>
        <begin position="222"/>
        <end position="322"/>
    </location>
</feature>